<dbReference type="GO" id="GO:0000175">
    <property type="term" value="F:3'-5'-RNA exonuclease activity"/>
    <property type="evidence" value="ECO:0007669"/>
    <property type="project" value="TreeGrafter"/>
</dbReference>
<evidence type="ECO:0000313" key="3">
    <source>
        <dbReference type="Proteomes" id="UP000033188"/>
    </source>
</evidence>
<dbReference type="PANTHER" id="PTHR15092:SF37">
    <property type="entry name" value="TARGET OF EGR1 PROTEIN 1"/>
    <property type="match status" value="1"/>
</dbReference>
<dbReference type="Gene3D" id="3.30.420.10">
    <property type="entry name" value="Ribonuclease H-like superfamily/Ribonuclease H"/>
    <property type="match status" value="1"/>
</dbReference>
<name>A0A061D353_BABBI</name>
<dbReference type="RefSeq" id="XP_012767372.1">
    <property type="nucleotide sequence ID" value="XM_012911918.1"/>
</dbReference>
<reference evidence="3" key="1">
    <citation type="submission" date="2014-06" db="EMBL/GenBank/DDBJ databases">
        <authorList>
            <person name="Aslett M."/>
            <person name="De Silva N."/>
        </authorList>
    </citation>
    <scope>NUCLEOTIDE SEQUENCE [LARGE SCALE GENOMIC DNA]</scope>
    <source>
        <strain evidence="3">Bond</strain>
    </source>
</reference>
<gene>
    <name evidence="2" type="ORF">BBBOND_0203430</name>
</gene>
<dbReference type="PANTHER" id="PTHR15092">
    <property type="entry name" value="POLY A -SPECIFIC RIBONUCLEASE/TARGET OF EGR1, MEMBER 1"/>
    <property type="match status" value="1"/>
</dbReference>
<dbReference type="Pfam" id="PF04857">
    <property type="entry name" value="CAF1"/>
    <property type="match status" value="1"/>
</dbReference>
<dbReference type="GO" id="GO:0034472">
    <property type="term" value="P:snRNA 3'-end processing"/>
    <property type="evidence" value="ECO:0007669"/>
    <property type="project" value="TreeGrafter"/>
</dbReference>
<dbReference type="AlphaFoldDB" id="A0A061D353"/>
<comment type="similarity">
    <text evidence="1">Belongs to the CAF1 family.</text>
</comment>
<protein>
    <submittedName>
        <fullName evidence="2">Uncharacterized protein</fullName>
    </submittedName>
</protein>
<keyword evidence="3" id="KW-1185">Reference proteome</keyword>
<dbReference type="OrthoDB" id="414075at2759"/>
<dbReference type="InterPro" id="IPR012337">
    <property type="entry name" value="RNaseH-like_sf"/>
</dbReference>
<dbReference type="InterPro" id="IPR051181">
    <property type="entry name" value="CAF1_poly(A)_ribonucleases"/>
</dbReference>
<organism evidence="2 3">
    <name type="scientific">Babesia bigemina</name>
    <dbReference type="NCBI Taxonomy" id="5866"/>
    <lineage>
        <taxon>Eukaryota</taxon>
        <taxon>Sar</taxon>
        <taxon>Alveolata</taxon>
        <taxon>Apicomplexa</taxon>
        <taxon>Aconoidasida</taxon>
        <taxon>Piroplasmida</taxon>
        <taxon>Babesiidae</taxon>
        <taxon>Babesia</taxon>
    </lineage>
</organism>
<dbReference type="KEGG" id="bbig:BBBOND_0203430"/>
<dbReference type="GO" id="GO:0017069">
    <property type="term" value="F:snRNA binding"/>
    <property type="evidence" value="ECO:0007669"/>
    <property type="project" value="TreeGrafter"/>
</dbReference>
<sequence>MKKLNSVYEEFTNHLSKAAFVTADCELSGLAGDRKGITKLDDYLLLLREGAATYSLLQVGFCIAVYDTEADDGSWILYPYNFYLYPAEVSCPDPCLEAAAPTTPTSLHGCTQDTDMHLNSGTVKWLKQQGFDFARWIDEGVAYQRVDEVNNTGSKTKRQRIACRWGIQRFLEAVSQHGKPLVVHNGLLDLFHLYDKLIGELPTSASEIVRSFGKRFAPAVYDTKATARYLDSKGIYVLDGLFNLEHLYHEMDKTAKFAQTIRIGDTASALDYASLITNPPKPKDPERSSLDLLHEAGFDATVTAMVFTAEIRLLQEADGLPKHFVPSDFTEAISSSCTHFRTVINRVNIHDEIEEGFVQLPREQ</sequence>
<dbReference type="STRING" id="5866.A0A061D353"/>
<dbReference type="OMA" id="CASYNIF"/>
<dbReference type="InterPro" id="IPR036397">
    <property type="entry name" value="RNaseH_sf"/>
</dbReference>
<accession>A0A061D353</accession>
<evidence type="ECO:0000256" key="1">
    <source>
        <dbReference type="ARBA" id="ARBA00008372"/>
    </source>
</evidence>
<evidence type="ECO:0000313" key="2">
    <source>
        <dbReference type="EMBL" id="CDR95186.1"/>
    </source>
</evidence>
<dbReference type="Proteomes" id="UP000033188">
    <property type="component" value="Chromosome 2"/>
</dbReference>
<dbReference type="SUPFAM" id="SSF53098">
    <property type="entry name" value="Ribonuclease H-like"/>
    <property type="match status" value="1"/>
</dbReference>
<dbReference type="InterPro" id="IPR006941">
    <property type="entry name" value="RNase_CAF1"/>
</dbReference>
<dbReference type="VEuPathDB" id="PiroplasmaDB:BBBOND_0203430"/>
<dbReference type="GeneID" id="24563727"/>
<dbReference type="EMBL" id="LK391708">
    <property type="protein sequence ID" value="CDR95186.1"/>
    <property type="molecule type" value="Genomic_DNA"/>
</dbReference>
<dbReference type="GO" id="GO:0015030">
    <property type="term" value="C:Cajal body"/>
    <property type="evidence" value="ECO:0007669"/>
    <property type="project" value="TreeGrafter"/>
</dbReference>
<proteinExistence type="inferred from homology"/>